<sequence length="51" mass="5879">NKDKQSSVKLDNSSSFNFEVLLEETISSDPQVQQVLYHFNHLVKAIEKKQS</sequence>
<dbReference type="Proteomes" id="UP000789920">
    <property type="component" value="Unassembled WGS sequence"/>
</dbReference>
<comment type="caution">
    <text evidence="1">The sequence shown here is derived from an EMBL/GenBank/DDBJ whole genome shotgun (WGS) entry which is preliminary data.</text>
</comment>
<accession>A0ACA9NNW5</accession>
<proteinExistence type="predicted"/>
<organism evidence="1 2">
    <name type="scientific">Racocetra persica</name>
    <dbReference type="NCBI Taxonomy" id="160502"/>
    <lineage>
        <taxon>Eukaryota</taxon>
        <taxon>Fungi</taxon>
        <taxon>Fungi incertae sedis</taxon>
        <taxon>Mucoromycota</taxon>
        <taxon>Glomeromycotina</taxon>
        <taxon>Glomeromycetes</taxon>
        <taxon>Diversisporales</taxon>
        <taxon>Gigasporaceae</taxon>
        <taxon>Racocetra</taxon>
    </lineage>
</organism>
<dbReference type="EMBL" id="CAJVQC010015438">
    <property type="protein sequence ID" value="CAG8667053.1"/>
    <property type="molecule type" value="Genomic_DNA"/>
</dbReference>
<keyword evidence="2" id="KW-1185">Reference proteome</keyword>
<gene>
    <name evidence="1" type="ORF">RPERSI_LOCUS8516</name>
</gene>
<evidence type="ECO:0000313" key="1">
    <source>
        <dbReference type="EMBL" id="CAG8667053.1"/>
    </source>
</evidence>
<evidence type="ECO:0000313" key="2">
    <source>
        <dbReference type="Proteomes" id="UP000789920"/>
    </source>
</evidence>
<reference evidence="1" key="1">
    <citation type="submission" date="2021-06" db="EMBL/GenBank/DDBJ databases">
        <authorList>
            <person name="Kallberg Y."/>
            <person name="Tangrot J."/>
            <person name="Rosling A."/>
        </authorList>
    </citation>
    <scope>NUCLEOTIDE SEQUENCE</scope>
    <source>
        <strain evidence="1">MA461A</strain>
    </source>
</reference>
<feature type="non-terminal residue" evidence="1">
    <location>
        <position position="1"/>
    </location>
</feature>
<protein>
    <submittedName>
        <fullName evidence="1">24014_t:CDS:1</fullName>
    </submittedName>
</protein>
<name>A0ACA9NNW5_9GLOM</name>